<evidence type="ECO:0000313" key="2">
    <source>
        <dbReference type="EMBL" id="KAL3858785.1"/>
    </source>
</evidence>
<evidence type="ECO:0000256" key="1">
    <source>
        <dbReference type="SAM" id="Phobius"/>
    </source>
</evidence>
<gene>
    <name evidence="2" type="ORF">ACJMK2_009038</name>
</gene>
<keyword evidence="1" id="KW-1133">Transmembrane helix</keyword>
<name>A0ABD3VB13_SINWO</name>
<keyword evidence="1" id="KW-0812">Transmembrane</keyword>
<protein>
    <submittedName>
        <fullName evidence="2">Uncharacterized protein</fullName>
    </submittedName>
</protein>
<dbReference type="EMBL" id="JBJQND010000012">
    <property type="protein sequence ID" value="KAL3858785.1"/>
    <property type="molecule type" value="Genomic_DNA"/>
</dbReference>
<proteinExistence type="predicted"/>
<feature type="transmembrane region" description="Helical" evidence="1">
    <location>
        <begin position="6"/>
        <end position="24"/>
    </location>
</feature>
<dbReference type="AlphaFoldDB" id="A0ABD3VB13"/>
<evidence type="ECO:0000313" key="3">
    <source>
        <dbReference type="Proteomes" id="UP001634394"/>
    </source>
</evidence>
<dbReference type="Proteomes" id="UP001634394">
    <property type="component" value="Unassembled WGS sequence"/>
</dbReference>
<keyword evidence="1" id="KW-0472">Membrane</keyword>
<sequence>MMNRKYIFLTSSSFVFIYVMVYYTNDYRKSFKQLYSLHQSEFRYKNNFTDNFNSNGSRYAPTWENDMPLLTLFTSWLDRPDKHVIQNRTVKNWMTFWPLVHPIIFTNDSLLGKQCLQRGWSVLPLRKTGAGGVPVVKYMYLDAMKYFNSTFYAFSNSDIIFQDGLIKTLLTLKRFGQVYNNFIVAGRRINIDYKTTYNVSDWRNLTILSKKGHLSGPKSSDYFITTRDYPWKDMEEIVIGRPRVDIWIIHSSRLKNILVINSTPTILALHQTTETGNLEGASKPNNSYNVQLVQQLRKLTIRYELGQPGCGEFVTQFTAAGDVRLVKQNVTNDCKLQ</sequence>
<comment type="caution">
    <text evidence="2">The sequence shown here is derived from an EMBL/GenBank/DDBJ whole genome shotgun (WGS) entry which is preliminary data.</text>
</comment>
<organism evidence="2 3">
    <name type="scientific">Sinanodonta woodiana</name>
    <name type="common">Chinese pond mussel</name>
    <name type="synonym">Anodonta woodiana</name>
    <dbReference type="NCBI Taxonomy" id="1069815"/>
    <lineage>
        <taxon>Eukaryota</taxon>
        <taxon>Metazoa</taxon>
        <taxon>Spiralia</taxon>
        <taxon>Lophotrochozoa</taxon>
        <taxon>Mollusca</taxon>
        <taxon>Bivalvia</taxon>
        <taxon>Autobranchia</taxon>
        <taxon>Heteroconchia</taxon>
        <taxon>Palaeoheterodonta</taxon>
        <taxon>Unionida</taxon>
        <taxon>Unionoidea</taxon>
        <taxon>Unionidae</taxon>
        <taxon>Unioninae</taxon>
        <taxon>Sinanodonta</taxon>
    </lineage>
</organism>
<keyword evidence="3" id="KW-1185">Reference proteome</keyword>
<reference evidence="2 3" key="1">
    <citation type="submission" date="2024-11" db="EMBL/GenBank/DDBJ databases">
        <title>Chromosome-level genome assembly of the freshwater bivalve Anodonta woodiana.</title>
        <authorList>
            <person name="Chen X."/>
        </authorList>
    </citation>
    <scope>NUCLEOTIDE SEQUENCE [LARGE SCALE GENOMIC DNA]</scope>
    <source>
        <strain evidence="2">MN2024</strain>
        <tissue evidence="2">Gills</tissue>
    </source>
</reference>
<accession>A0ABD3VB13</accession>